<dbReference type="PROSITE" id="PS50929">
    <property type="entry name" value="ABC_TM1F"/>
    <property type="match status" value="2"/>
</dbReference>
<dbReference type="FunFam" id="1.20.1560.10:FF:000002">
    <property type="entry name" value="ABC transporter C family member 5"/>
    <property type="match status" value="1"/>
</dbReference>
<evidence type="ECO:0000259" key="12">
    <source>
        <dbReference type="PROSITE" id="PS50893"/>
    </source>
</evidence>
<dbReference type="CDD" id="cd18580">
    <property type="entry name" value="ABC_6TM_ABCC_D2"/>
    <property type="match status" value="1"/>
</dbReference>
<dbReference type="CDD" id="cd03250">
    <property type="entry name" value="ABCC_MRP_domain1"/>
    <property type="match status" value="1"/>
</dbReference>
<evidence type="ECO:0000313" key="15">
    <source>
        <dbReference type="Proteomes" id="UP000886520"/>
    </source>
</evidence>
<protein>
    <submittedName>
        <fullName evidence="14">Uncharacterized protein</fullName>
    </submittedName>
</protein>
<dbReference type="InterPro" id="IPR044746">
    <property type="entry name" value="ABCC_6TM_D1"/>
</dbReference>
<evidence type="ECO:0000313" key="14">
    <source>
        <dbReference type="EMBL" id="KAI5062436.1"/>
    </source>
</evidence>
<dbReference type="FunFam" id="3.40.50.300:FF:000508">
    <property type="entry name" value="ABC transporter C family member 5"/>
    <property type="match status" value="1"/>
</dbReference>
<evidence type="ECO:0000256" key="6">
    <source>
        <dbReference type="ARBA" id="ARBA00022737"/>
    </source>
</evidence>
<evidence type="ECO:0000256" key="9">
    <source>
        <dbReference type="ARBA" id="ARBA00022989"/>
    </source>
</evidence>
<dbReference type="FunFam" id="1.20.1560.10:FF:000003">
    <property type="entry name" value="ABC transporter C family member 10"/>
    <property type="match status" value="1"/>
</dbReference>
<feature type="transmembrane region" description="Helical" evidence="11">
    <location>
        <begin position="205"/>
        <end position="228"/>
    </location>
</feature>
<feature type="domain" description="ABC transmembrane type-1" evidence="13">
    <location>
        <begin position="373"/>
        <end position="653"/>
    </location>
</feature>
<dbReference type="SUPFAM" id="SSF52540">
    <property type="entry name" value="P-loop containing nucleoside triphosphate hydrolases"/>
    <property type="match status" value="2"/>
</dbReference>
<accession>A0A9D4U6F9</accession>
<dbReference type="InterPro" id="IPR003593">
    <property type="entry name" value="AAA+_ATPase"/>
</dbReference>
<reference evidence="14" key="1">
    <citation type="submission" date="2021-01" db="EMBL/GenBank/DDBJ databases">
        <title>Adiantum capillus-veneris genome.</title>
        <authorList>
            <person name="Fang Y."/>
            <person name="Liao Q."/>
        </authorList>
    </citation>
    <scope>NUCLEOTIDE SEQUENCE</scope>
    <source>
        <strain evidence="14">H3</strain>
        <tissue evidence="14">Leaf</tissue>
    </source>
</reference>
<dbReference type="GO" id="GO:0016887">
    <property type="term" value="F:ATP hydrolysis activity"/>
    <property type="evidence" value="ECO:0007669"/>
    <property type="project" value="InterPro"/>
</dbReference>
<sequence length="1586" mass="177765">MGFQVPPDKVNLITGNIDIDHIDKEIPKLITYGGAYATNGEPSRLRQIGDEQRRPRCEHSLCPREFCRQCSSARGCCAFVSGSFLLEDAVIIVPHVIFLLAYIILWVRRCTLESISKNRFMASNGFHVNGDVPTELQYGLYFKSSFFCCIYLFLANVFTLIWCVYMELRKDFCLPLHAIVVSVVQVLAWTVMIKSIYETKRNGRLIYPCILRTWWIVAFLLLVYSSAFDIQVLYRHYRNASVFVCMSVASCPAAAVLFVAGIFGNSGIYHVKSDLHEPLLAHSREERSEVEVTPYSNAGVLSMATLSWLDPLLALGSKKPLELKDIPLLDPADRIETSYLRLKAAVKHLKFQDPAKQPSLIKAIAISFWKDAAWTAVFATVNTFASYVGPYLITDFVDYLSGKRRFKNEGYILAFLFLSSKITESLAQRQWYMGIDLLGMHVRAALTAFVYRKGLRLSSLSRQGHSAGEIINYMSVDVQRVGDFSWYLHDSWLLPLQIVLALGILYRSVGVAFIATLVATVISILANTPLARLQEHYQDHLMSAKDERMRATAECLRSMRILKLQAWENRYRTKIERMREEEYGWLRKALFAQAAVTFIFWGAPVFVSVVTFGTCVLLGIPLTAGRVLSALATFRILQEPLRSFPDLVAMIAQTKVSLDRISSFLEEEELPKDAVCKISKSTSDMAVEIRDGTFSWDPSSGMMPTLSNINLRVSKGMRVAVCGKVGAGKTSLLACILGETPKLSGMVKVCGRTAYVSQSAWIESGTIEKNILFGDPMDKNKYKNVLQVCALKKDMTLFSHGDQTFIGERGINLSGGQKQRIQLARALYKDADIYLLDDPFSAVDAHTGSELFKECLLGALAEKTVFFVTHQVEFLSTADRILVLRDGEIIQAGKYEELLQAGTDFNTLVSAHNEAIESMDVNEYVMDESEEPEKPTSVVNAEEESPKNCEIEKIPALKCEKQSNENQLCVKPNKKKSSAKRMKRKQLVQEEEREKGRVSWRVYWSYMTAAYKGSLIPAIVLAQFAFQVLQVSSNWWMAWASPPTDGHQSRSHSLEMILVYTILAFASAFFVFVRAFLVSVFGLKAAQKLFSSMNESLFGAPMAFFDSTPTGRILNRASSDQSVVDLDIPFRLASYASTTIQLFAIIGVMCQVTWQVLLLFVPVAAICLWLQRYYMASARELTRLFGVQKSPIIHHFGESISGAATIRGFEQQKRYIRMNFTLVDNYSRPFFNSFSAIEWLCLRMELLSTFVFAFSMVLLVSFPLGNIDPSMAGLAVTYGLNLNARQSRWVLSLCKLENKIISVERIQQYTRLPREAAAVIAVSRPSPDWPPKGAIEFCDLKVRYAAHLPVVLHGVSCFFPGGKKIGIVGRTGSGKSTLIQALFRIVEPSGGSIIIDGVDITLIGLHDLRSRLSIIPQDPTLFEGTMRVNLDPLEEHTDAEIWEALDKCQLGDVLRLKELKLDTFVTENGENWSVGQRQLVCLGRALLRHARILVLDEATASVDTATDGLIQRTIREELSSCTVITVAHRIPTVIDSDFVMVLSDGRVLEFDTPLNLLEDKSSAFLKLVSEYMLRSSNISDLSSSLT</sequence>
<dbReference type="CDD" id="cd18579">
    <property type="entry name" value="ABC_6TM_ABCC_D1"/>
    <property type="match status" value="1"/>
</dbReference>
<keyword evidence="5 11" id="KW-0812">Transmembrane</keyword>
<dbReference type="Proteomes" id="UP000886520">
    <property type="component" value="Chromosome 22"/>
</dbReference>
<keyword evidence="15" id="KW-1185">Reference proteome</keyword>
<evidence type="ECO:0000259" key="13">
    <source>
        <dbReference type="PROSITE" id="PS50929"/>
    </source>
</evidence>
<comment type="caution">
    <text evidence="14">The sequence shown here is derived from an EMBL/GenBank/DDBJ whole genome shotgun (WGS) entry which is preliminary data.</text>
</comment>
<keyword evidence="8" id="KW-0067">ATP-binding</keyword>
<dbReference type="GO" id="GO:0016020">
    <property type="term" value="C:membrane"/>
    <property type="evidence" value="ECO:0007669"/>
    <property type="project" value="UniProtKB-SubCell"/>
</dbReference>
<evidence type="ECO:0000256" key="1">
    <source>
        <dbReference type="ARBA" id="ARBA00004141"/>
    </source>
</evidence>
<dbReference type="OrthoDB" id="6500128at2759"/>
<comment type="similarity">
    <text evidence="2">Belongs to the ABC transporter superfamily. ABCC family. Conjugate transporter (TC 3.A.1.208) subfamily.</text>
</comment>
<dbReference type="PROSITE" id="PS00211">
    <property type="entry name" value="ABC_TRANSPORTER_1"/>
    <property type="match status" value="1"/>
</dbReference>
<feature type="domain" description="ABC transporter" evidence="12">
    <location>
        <begin position="687"/>
        <end position="911"/>
    </location>
</feature>
<keyword evidence="7" id="KW-0547">Nucleotide-binding</keyword>
<feature type="domain" description="ABC transporter" evidence="12">
    <location>
        <begin position="1335"/>
        <end position="1569"/>
    </location>
</feature>
<feature type="domain" description="ABC transmembrane type-1" evidence="13">
    <location>
        <begin position="1018"/>
        <end position="1282"/>
    </location>
</feature>
<dbReference type="Pfam" id="PF00664">
    <property type="entry name" value="ABC_membrane"/>
    <property type="match status" value="2"/>
</dbReference>
<dbReference type="FunFam" id="3.40.50.300:FF:000169">
    <property type="entry name" value="ABC transporter C family member 3"/>
    <property type="match status" value="1"/>
</dbReference>
<keyword evidence="4" id="KW-0934">Plastid</keyword>
<dbReference type="PANTHER" id="PTHR24223:SF189">
    <property type="entry name" value="ABC TRANSPORTER C FAMILY MEMBER 5"/>
    <property type="match status" value="1"/>
</dbReference>
<evidence type="ECO:0000256" key="10">
    <source>
        <dbReference type="ARBA" id="ARBA00023136"/>
    </source>
</evidence>
<dbReference type="SUPFAM" id="SSF90123">
    <property type="entry name" value="ABC transporter transmembrane region"/>
    <property type="match status" value="2"/>
</dbReference>
<proteinExistence type="inferred from homology"/>
<feature type="transmembrane region" description="Helical" evidence="11">
    <location>
        <begin position="1152"/>
        <end position="1170"/>
    </location>
</feature>
<organism evidence="14 15">
    <name type="scientific">Adiantum capillus-veneris</name>
    <name type="common">Maidenhair fern</name>
    <dbReference type="NCBI Taxonomy" id="13818"/>
    <lineage>
        <taxon>Eukaryota</taxon>
        <taxon>Viridiplantae</taxon>
        <taxon>Streptophyta</taxon>
        <taxon>Embryophyta</taxon>
        <taxon>Tracheophyta</taxon>
        <taxon>Polypodiopsida</taxon>
        <taxon>Polypodiidae</taxon>
        <taxon>Polypodiales</taxon>
        <taxon>Pteridineae</taxon>
        <taxon>Pteridaceae</taxon>
        <taxon>Vittarioideae</taxon>
        <taxon>Adiantum</taxon>
    </lineage>
</organism>
<evidence type="ECO:0000256" key="8">
    <source>
        <dbReference type="ARBA" id="ARBA00022840"/>
    </source>
</evidence>
<dbReference type="GO" id="GO:0005524">
    <property type="term" value="F:ATP binding"/>
    <property type="evidence" value="ECO:0007669"/>
    <property type="project" value="UniProtKB-KW"/>
</dbReference>
<dbReference type="EMBL" id="JABFUD020000022">
    <property type="protein sequence ID" value="KAI5062436.1"/>
    <property type="molecule type" value="Genomic_DNA"/>
</dbReference>
<gene>
    <name evidence="14" type="ORF">GOP47_0022975</name>
</gene>
<dbReference type="GO" id="GO:0140359">
    <property type="term" value="F:ABC-type transporter activity"/>
    <property type="evidence" value="ECO:0007669"/>
    <property type="project" value="InterPro"/>
</dbReference>
<evidence type="ECO:0000256" key="3">
    <source>
        <dbReference type="ARBA" id="ARBA00022448"/>
    </source>
</evidence>
<keyword evidence="9 11" id="KW-1133">Transmembrane helix</keyword>
<keyword evidence="3" id="KW-0813">Transport</keyword>
<feature type="transmembrane region" description="Helical" evidence="11">
    <location>
        <begin position="89"/>
        <end position="107"/>
    </location>
</feature>
<dbReference type="InterPro" id="IPR011527">
    <property type="entry name" value="ABC1_TM_dom"/>
</dbReference>
<keyword evidence="4" id="KW-0150">Chloroplast</keyword>
<evidence type="ECO:0000256" key="4">
    <source>
        <dbReference type="ARBA" id="ARBA00022528"/>
    </source>
</evidence>
<dbReference type="PANTHER" id="PTHR24223">
    <property type="entry name" value="ATP-BINDING CASSETTE SUB-FAMILY C"/>
    <property type="match status" value="1"/>
</dbReference>
<dbReference type="InterPro" id="IPR027417">
    <property type="entry name" value="P-loop_NTPase"/>
</dbReference>
<evidence type="ECO:0000256" key="2">
    <source>
        <dbReference type="ARBA" id="ARBA00009726"/>
    </source>
</evidence>
<name>A0A9D4U6F9_ADICA</name>
<dbReference type="InterPro" id="IPR003439">
    <property type="entry name" value="ABC_transporter-like_ATP-bd"/>
</dbReference>
<dbReference type="Gene3D" id="1.20.1560.10">
    <property type="entry name" value="ABC transporter type 1, transmembrane domain"/>
    <property type="match status" value="2"/>
</dbReference>
<dbReference type="SMART" id="SM00382">
    <property type="entry name" value="AAA"/>
    <property type="match status" value="2"/>
</dbReference>
<dbReference type="Gene3D" id="3.40.50.300">
    <property type="entry name" value="P-loop containing nucleotide triphosphate hydrolases"/>
    <property type="match status" value="2"/>
</dbReference>
<feature type="transmembrane region" description="Helical" evidence="11">
    <location>
        <begin position="240"/>
        <end position="263"/>
    </location>
</feature>
<feature type="transmembrane region" description="Helical" evidence="11">
    <location>
        <begin position="146"/>
        <end position="168"/>
    </location>
</feature>
<dbReference type="InterPro" id="IPR017871">
    <property type="entry name" value="ABC_transporter-like_CS"/>
</dbReference>
<evidence type="ECO:0000256" key="7">
    <source>
        <dbReference type="ARBA" id="ARBA00022741"/>
    </source>
</evidence>
<dbReference type="CDD" id="cd03244">
    <property type="entry name" value="ABCC_MRP_domain2"/>
    <property type="match status" value="1"/>
</dbReference>
<evidence type="ECO:0000256" key="5">
    <source>
        <dbReference type="ARBA" id="ARBA00022692"/>
    </source>
</evidence>
<dbReference type="Pfam" id="PF00005">
    <property type="entry name" value="ABC_tran"/>
    <property type="match status" value="2"/>
</dbReference>
<dbReference type="InterPro" id="IPR036640">
    <property type="entry name" value="ABC1_TM_sf"/>
</dbReference>
<feature type="transmembrane region" description="Helical" evidence="11">
    <location>
        <begin position="1057"/>
        <end position="1083"/>
    </location>
</feature>
<evidence type="ECO:0000256" key="11">
    <source>
        <dbReference type="SAM" id="Phobius"/>
    </source>
</evidence>
<keyword evidence="10 11" id="KW-0472">Membrane</keyword>
<keyword evidence="6" id="KW-0677">Repeat</keyword>
<dbReference type="PROSITE" id="PS50893">
    <property type="entry name" value="ABC_TRANSPORTER_2"/>
    <property type="match status" value="2"/>
</dbReference>
<feature type="transmembrane region" description="Helical" evidence="11">
    <location>
        <begin position="498"/>
        <end position="526"/>
    </location>
</feature>
<dbReference type="InterPro" id="IPR050173">
    <property type="entry name" value="ABC_transporter_C-like"/>
</dbReference>
<feature type="transmembrane region" description="Helical" evidence="11">
    <location>
        <begin position="609"/>
        <end position="634"/>
    </location>
</feature>
<dbReference type="InterPro" id="IPR044726">
    <property type="entry name" value="ABCC_6TM_D2"/>
</dbReference>
<comment type="subcellular location">
    <subcellularLocation>
        <location evidence="1">Membrane</location>
        <topology evidence="1">Multi-pass membrane protein</topology>
    </subcellularLocation>
</comment>
<feature type="transmembrane region" description="Helical" evidence="11">
    <location>
        <begin position="174"/>
        <end position="193"/>
    </location>
</feature>